<keyword evidence="7" id="KW-1003">Cell membrane</keyword>
<dbReference type="Proteomes" id="UP001061302">
    <property type="component" value="Chromosome"/>
</dbReference>
<proteinExistence type="inferred from homology"/>
<evidence type="ECO:0000256" key="3">
    <source>
        <dbReference type="ARBA" id="ARBA00019077"/>
    </source>
</evidence>
<evidence type="ECO:0000256" key="2">
    <source>
        <dbReference type="ARBA" id="ARBA00012621"/>
    </source>
</evidence>
<evidence type="ECO:0000259" key="8">
    <source>
        <dbReference type="Pfam" id="PF04413"/>
    </source>
</evidence>
<keyword evidence="9" id="KW-0328">Glycosyltransferase</keyword>
<evidence type="ECO:0000256" key="4">
    <source>
        <dbReference type="ARBA" id="ARBA00022679"/>
    </source>
</evidence>
<dbReference type="EC" id="2.4.99.12" evidence="2 7"/>
<evidence type="ECO:0000256" key="1">
    <source>
        <dbReference type="ARBA" id="ARBA00004713"/>
    </source>
</evidence>
<keyword evidence="7" id="KW-0472">Membrane</keyword>
<comment type="subcellular location">
    <subcellularLocation>
        <location evidence="7">Cell membrane</location>
    </subcellularLocation>
</comment>
<evidence type="ECO:0000256" key="5">
    <source>
        <dbReference type="ARBA" id="ARBA00031445"/>
    </source>
</evidence>
<dbReference type="InterPro" id="IPR038107">
    <property type="entry name" value="Glycos_transf_N_sf"/>
</dbReference>
<reference evidence="9" key="1">
    <citation type="submission" date="2022-10" db="EMBL/GenBank/DDBJ databases">
        <title>Chitiniphilus purpureus sp. nov., a novel chitin-degrading bacterium isolated from crawfish pond sediment.</title>
        <authorList>
            <person name="Li K."/>
        </authorList>
    </citation>
    <scope>NUCLEOTIDE SEQUENCE</scope>
    <source>
        <strain evidence="9">CD1</strain>
    </source>
</reference>
<dbReference type="PANTHER" id="PTHR42755">
    <property type="entry name" value="3-DEOXY-MANNO-OCTULOSONATE CYTIDYLYLTRANSFERASE"/>
    <property type="match status" value="1"/>
</dbReference>
<evidence type="ECO:0000313" key="10">
    <source>
        <dbReference type="Proteomes" id="UP001061302"/>
    </source>
</evidence>
<dbReference type="InterPro" id="IPR039901">
    <property type="entry name" value="Kdotransferase"/>
</dbReference>
<dbReference type="EMBL" id="CP106753">
    <property type="protein sequence ID" value="UXY15967.1"/>
    <property type="molecule type" value="Genomic_DNA"/>
</dbReference>
<feature type="domain" description="3-deoxy-D-manno-octulosonic-acid transferase N-terminal" evidence="8">
    <location>
        <begin position="35"/>
        <end position="210"/>
    </location>
</feature>
<dbReference type="PANTHER" id="PTHR42755:SF1">
    <property type="entry name" value="3-DEOXY-D-MANNO-OCTULOSONIC ACID TRANSFERASE, MITOCHONDRIAL-RELATED"/>
    <property type="match status" value="1"/>
</dbReference>
<dbReference type="Pfam" id="PF04413">
    <property type="entry name" value="Glycos_transf_N"/>
    <property type="match status" value="1"/>
</dbReference>
<dbReference type="Gene3D" id="3.40.50.2000">
    <property type="entry name" value="Glycogen Phosphorylase B"/>
    <property type="match status" value="1"/>
</dbReference>
<dbReference type="InterPro" id="IPR007507">
    <property type="entry name" value="Glycos_transf_N"/>
</dbReference>
<accession>A0ABY6DNP9</accession>
<gene>
    <name evidence="9" type="primary">waaA</name>
    <name evidence="9" type="ORF">N8I74_02815</name>
</gene>
<keyword evidence="7" id="KW-0812">Transmembrane</keyword>
<dbReference type="Gene3D" id="3.40.50.11720">
    <property type="entry name" value="3-Deoxy-D-manno-octulosonic-acid transferase, N-terminal domain"/>
    <property type="match status" value="1"/>
</dbReference>
<comment type="function">
    <text evidence="7">Involved in lipopolysaccharide (LPS) biosynthesis. Catalyzes the transfer of 3-deoxy-D-manno-octulosonate (Kdo) residue(s) from CMP-Kdo to lipid IV(A), the tetraacyldisaccharide-1,4'-bisphosphate precursor of lipid A.</text>
</comment>
<comment type="catalytic activity">
    <reaction evidence="6 7">
        <text>lipid IVA (E. coli) + CMP-3-deoxy-beta-D-manno-octulosonate = alpha-Kdo-(2-&gt;6)-lipid IVA (E. coli) + CMP + H(+)</text>
        <dbReference type="Rhea" id="RHEA:28066"/>
        <dbReference type="ChEBI" id="CHEBI:15378"/>
        <dbReference type="ChEBI" id="CHEBI:58603"/>
        <dbReference type="ChEBI" id="CHEBI:60364"/>
        <dbReference type="ChEBI" id="CHEBI:60377"/>
        <dbReference type="ChEBI" id="CHEBI:85987"/>
        <dbReference type="EC" id="2.4.99.12"/>
    </reaction>
</comment>
<organism evidence="9 10">
    <name type="scientific">Chitiniphilus purpureus</name>
    <dbReference type="NCBI Taxonomy" id="2981137"/>
    <lineage>
        <taxon>Bacteria</taxon>
        <taxon>Pseudomonadati</taxon>
        <taxon>Pseudomonadota</taxon>
        <taxon>Betaproteobacteria</taxon>
        <taxon>Neisseriales</taxon>
        <taxon>Chitinibacteraceae</taxon>
        <taxon>Chitiniphilus</taxon>
    </lineage>
</organism>
<name>A0ABY6DNP9_9NEIS</name>
<dbReference type="GO" id="GO:0043842">
    <property type="term" value="F:Kdo transferase activity"/>
    <property type="evidence" value="ECO:0007669"/>
    <property type="project" value="UniProtKB-EC"/>
</dbReference>
<dbReference type="SUPFAM" id="SSF53756">
    <property type="entry name" value="UDP-Glycosyltransferase/glycogen phosphorylase"/>
    <property type="match status" value="1"/>
</dbReference>
<feature type="transmembrane region" description="Helical" evidence="7">
    <location>
        <begin position="6"/>
        <end position="24"/>
    </location>
</feature>
<protein>
    <recommendedName>
        <fullName evidence="3 7">3-deoxy-D-manno-octulosonic acid transferase</fullName>
        <shortName evidence="7">Kdo transferase</shortName>
        <ecNumber evidence="2 7">2.4.99.12</ecNumber>
    </recommendedName>
    <alternativeName>
        <fullName evidence="5 7">Lipid IV(A) 3-deoxy-D-manno-octulosonic acid transferase</fullName>
    </alternativeName>
</protein>
<evidence type="ECO:0000256" key="7">
    <source>
        <dbReference type="RuleBase" id="RU365103"/>
    </source>
</evidence>
<evidence type="ECO:0000313" key="9">
    <source>
        <dbReference type="EMBL" id="UXY15967.1"/>
    </source>
</evidence>
<evidence type="ECO:0000256" key="6">
    <source>
        <dbReference type="ARBA" id="ARBA00049183"/>
    </source>
</evidence>
<keyword evidence="7" id="KW-1133">Transmembrane helix</keyword>
<keyword evidence="7" id="KW-0448">Lipopolysaccharide biosynthesis</keyword>
<comment type="pathway">
    <text evidence="1 7">Bacterial outer membrane biogenesis; LPS core biosynthesis.</text>
</comment>
<dbReference type="NCBIfam" id="NF004386">
    <property type="entry name" value="PRK05749.1-2"/>
    <property type="match status" value="1"/>
</dbReference>
<keyword evidence="10" id="KW-1185">Reference proteome</keyword>
<sequence>MTARVLYSLFLYLVTPLAMLYLLWRSRRQPAYRHHWHERWARYGAPRRDAPLIWLHAVSVGETRAAVPLVQALRQRYPDHRLLLTAMTPTGRATAQALFGGTVELAYLPYDYPGAVRRFLRHYRPAMGMLLETEVWPNLVAACRSHGVPLFLVNARLSEKSYRGYARLRPLVAPAFGAFAGVLAQHEDDAARLRSLGAREVQVIGNLKFDNLPAPELVARGQAWRAALGGRPVLLLASSRDGEEALLLDALARTALPDALLIVIVPRHPQRFDAVAGLLAARGLTTLRRSGWDGASTPAATVLLGDSMGEMTAWYALADVAIMGGSLLDFGCQNLIEACAVGAPVLLGPSTYNFAEVARAALGVGCAWQGQDADAVAARALQLLRDPAQCAGMREAGLAFAGAHRGATMRVLERLPTP</sequence>
<keyword evidence="4 7" id="KW-0808">Transferase</keyword>
<dbReference type="RefSeq" id="WP_263125404.1">
    <property type="nucleotide sequence ID" value="NZ_CP106753.1"/>
</dbReference>
<comment type="similarity">
    <text evidence="7">Belongs to the glycosyltransferase group 1 family.</text>
</comment>